<accession>A0A0K1Q4N6</accession>
<organism evidence="2 3">
    <name type="scientific">Labilithrix luteola</name>
    <dbReference type="NCBI Taxonomy" id="1391654"/>
    <lineage>
        <taxon>Bacteria</taxon>
        <taxon>Pseudomonadati</taxon>
        <taxon>Myxococcota</taxon>
        <taxon>Polyangia</taxon>
        <taxon>Polyangiales</taxon>
        <taxon>Labilitrichaceae</taxon>
        <taxon>Labilithrix</taxon>
    </lineage>
</organism>
<protein>
    <recommendedName>
        <fullName evidence="4">VWFA domain-containing protein</fullName>
    </recommendedName>
</protein>
<evidence type="ECO:0000313" key="3">
    <source>
        <dbReference type="Proteomes" id="UP000064967"/>
    </source>
</evidence>
<evidence type="ECO:0000256" key="1">
    <source>
        <dbReference type="SAM" id="MobiDB-lite"/>
    </source>
</evidence>
<name>A0A0K1Q4N6_9BACT</name>
<gene>
    <name evidence="2" type="ORF">AKJ09_07290</name>
</gene>
<dbReference type="SUPFAM" id="SSF53300">
    <property type="entry name" value="vWA-like"/>
    <property type="match status" value="1"/>
</dbReference>
<evidence type="ECO:0000313" key="2">
    <source>
        <dbReference type="EMBL" id="AKV00627.1"/>
    </source>
</evidence>
<dbReference type="InterPro" id="IPR036465">
    <property type="entry name" value="vWFA_dom_sf"/>
</dbReference>
<dbReference type="AlphaFoldDB" id="A0A0K1Q4N6"/>
<feature type="region of interest" description="Disordered" evidence="1">
    <location>
        <begin position="17"/>
        <end position="58"/>
    </location>
</feature>
<evidence type="ECO:0008006" key="4">
    <source>
        <dbReference type="Google" id="ProtNLM"/>
    </source>
</evidence>
<dbReference type="STRING" id="1391654.AKJ09_07290"/>
<reference evidence="2 3" key="1">
    <citation type="submission" date="2015-08" db="EMBL/GenBank/DDBJ databases">
        <authorList>
            <person name="Babu N.S."/>
            <person name="Beckwith C.J."/>
            <person name="Beseler K.G."/>
            <person name="Brison A."/>
            <person name="Carone J.V."/>
            <person name="Caskin T.P."/>
            <person name="Diamond M."/>
            <person name="Durham M.E."/>
            <person name="Foxe J.M."/>
            <person name="Go M."/>
            <person name="Henderson B.A."/>
            <person name="Jones I.B."/>
            <person name="McGettigan J.A."/>
            <person name="Micheletti S.J."/>
            <person name="Nasrallah M.E."/>
            <person name="Ortiz D."/>
            <person name="Piller C.R."/>
            <person name="Privatt S.R."/>
            <person name="Schneider S.L."/>
            <person name="Sharp S."/>
            <person name="Smith T.C."/>
            <person name="Stanton J.D."/>
            <person name="Ullery H.E."/>
            <person name="Wilson R.J."/>
            <person name="Serrano M.G."/>
            <person name="Buck G."/>
            <person name="Lee V."/>
            <person name="Wang Y."/>
            <person name="Carvalho R."/>
            <person name="Voegtly L."/>
            <person name="Shi R."/>
            <person name="Duckworth R."/>
            <person name="Johnson A."/>
            <person name="Loviza R."/>
            <person name="Walstead R."/>
            <person name="Shah Z."/>
            <person name="Kiflezghi M."/>
            <person name="Wade K."/>
            <person name="Ball S.L."/>
            <person name="Bradley K.W."/>
            <person name="Asai D.J."/>
            <person name="Bowman C.A."/>
            <person name="Russell D.A."/>
            <person name="Pope W.H."/>
            <person name="Jacobs-Sera D."/>
            <person name="Hendrix R.W."/>
            <person name="Hatfull G.F."/>
        </authorList>
    </citation>
    <scope>NUCLEOTIDE SEQUENCE [LARGE SCALE GENOMIC DNA]</scope>
    <source>
        <strain evidence="2 3">DSM 27648</strain>
    </source>
</reference>
<dbReference type="KEGG" id="llu:AKJ09_07290"/>
<dbReference type="Proteomes" id="UP000064967">
    <property type="component" value="Chromosome"/>
</dbReference>
<sequence length="412" mass="42608">MCIALLASAATACGTKIDRSMPDDPNVQTGESEVNGPDPDLSNGGFGDPDAAPLDAGNTDSSFETCAATAVEATRERLPVDIIWVVDNSSSMAPAVAAVQAGLNDFATLIASKGIDYKVIMLSKKGATATSSLYPVCIPPPLGTANCGNSPTFFHASLNVKSTQPLEQFLGTLDQTKGYTTTDSYGSEPWSQELRAGATKTIVVVTDDNSRFSATDFETFPGGANPSASSRMLPPGILDPSRGNQFAGYTFDAIYGWGSATDPGVTCTYTGGTTKPASSGPTYTTLVTKTGGVRAKICDTATAWKPFFDAVAQSVVSTSRVACELDIPAPDGGTLDPNSVNVRMDDGTGAPVTPPRVSSAADCASADGWYYDDPAAPKKVLLCPTSCENAQSKGGQNAPKVEVLFGCVSIVR</sequence>
<keyword evidence="3" id="KW-1185">Reference proteome</keyword>
<proteinExistence type="predicted"/>
<dbReference type="EMBL" id="CP012333">
    <property type="protein sequence ID" value="AKV00627.1"/>
    <property type="molecule type" value="Genomic_DNA"/>
</dbReference>